<sequence>MIWESKTIPRVLRLVVSELYSEAAYLPLQVIEHHPGIQIIPVSRTHINLIVKLHLYFLQGRALHIAVLREFVEPLHVRLSEVRACVGKRISVEVLQDQAAQLWTYNHIGRVPEISTTAGEHMPRNLECFQVRKVERGHVPCPAWEVEWSQGEAFQ</sequence>
<gene>
    <name evidence="1" type="ORF">CIRG_03914</name>
</gene>
<organism evidence="1 2">
    <name type="scientific">Coccidioides immitis RMSCC 2394</name>
    <dbReference type="NCBI Taxonomy" id="404692"/>
    <lineage>
        <taxon>Eukaryota</taxon>
        <taxon>Fungi</taxon>
        <taxon>Dikarya</taxon>
        <taxon>Ascomycota</taxon>
        <taxon>Pezizomycotina</taxon>
        <taxon>Eurotiomycetes</taxon>
        <taxon>Eurotiomycetidae</taxon>
        <taxon>Onygenales</taxon>
        <taxon>Onygenaceae</taxon>
        <taxon>Coccidioides</taxon>
    </lineage>
</organism>
<proteinExistence type="predicted"/>
<evidence type="ECO:0000313" key="2">
    <source>
        <dbReference type="Proteomes" id="UP000054565"/>
    </source>
</evidence>
<evidence type="ECO:0000313" key="1">
    <source>
        <dbReference type="EMBL" id="KMP04223.1"/>
    </source>
</evidence>
<dbReference type="EMBL" id="DS028094">
    <property type="protein sequence ID" value="KMP04223.1"/>
    <property type="molecule type" value="Genomic_DNA"/>
</dbReference>
<protein>
    <submittedName>
        <fullName evidence="1">Uncharacterized protein</fullName>
    </submittedName>
</protein>
<dbReference type="Proteomes" id="UP000054565">
    <property type="component" value="Unassembled WGS sequence"/>
</dbReference>
<accession>A0A0J6YBP6</accession>
<reference evidence="2" key="1">
    <citation type="journal article" date="2010" name="Genome Res.">
        <title>Population genomic sequencing of Coccidioides fungi reveals recent hybridization and transposon control.</title>
        <authorList>
            <person name="Neafsey D.E."/>
            <person name="Barker B.M."/>
            <person name="Sharpton T.J."/>
            <person name="Stajich J.E."/>
            <person name="Park D.J."/>
            <person name="Whiston E."/>
            <person name="Hung C.-Y."/>
            <person name="McMahan C."/>
            <person name="White J."/>
            <person name="Sykes S."/>
            <person name="Heiman D."/>
            <person name="Young S."/>
            <person name="Zeng Q."/>
            <person name="Abouelleil A."/>
            <person name="Aftuck L."/>
            <person name="Bessette D."/>
            <person name="Brown A."/>
            <person name="FitzGerald M."/>
            <person name="Lui A."/>
            <person name="Macdonald J.P."/>
            <person name="Priest M."/>
            <person name="Orbach M.J."/>
            <person name="Galgiani J.N."/>
            <person name="Kirkland T.N."/>
            <person name="Cole G.T."/>
            <person name="Birren B.W."/>
            <person name="Henn M.R."/>
            <person name="Taylor J.W."/>
            <person name="Rounsley S.D."/>
        </authorList>
    </citation>
    <scope>NUCLEOTIDE SEQUENCE [LARGE SCALE GENOMIC DNA]</scope>
    <source>
        <strain evidence="2">RMSCC 2394</strain>
    </source>
</reference>
<dbReference type="AlphaFoldDB" id="A0A0J6YBP6"/>
<name>A0A0J6YBP6_COCIT</name>